<evidence type="ECO:0000256" key="1">
    <source>
        <dbReference type="ARBA" id="ARBA00022450"/>
    </source>
</evidence>
<proteinExistence type="predicted"/>
<accession>A0A7D3VNE8</accession>
<evidence type="ECO:0000259" key="4">
    <source>
        <dbReference type="PROSITE" id="PS50075"/>
    </source>
</evidence>
<feature type="compositionally biased region" description="Low complexity" evidence="3">
    <location>
        <begin position="113"/>
        <end position="127"/>
    </location>
</feature>
<feature type="compositionally biased region" description="Low complexity" evidence="3">
    <location>
        <begin position="142"/>
        <end position="158"/>
    </location>
</feature>
<evidence type="ECO:0000256" key="3">
    <source>
        <dbReference type="SAM" id="MobiDB-lite"/>
    </source>
</evidence>
<dbReference type="SUPFAM" id="SSF47336">
    <property type="entry name" value="ACP-like"/>
    <property type="match status" value="1"/>
</dbReference>
<dbReference type="AlphaFoldDB" id="A0A7D3VNE8"/>
<dbReference type="Pfam" id="PF00550">
    <property type="entry name" value="PP-binding"/>
    <property type="match status" value="1"/>
</dbReference>
<protein>
    <submittedName>
        <fullName evidence="5">Non-ribosomal peptide synthetase</fullName>
    </submittedName>
</protein>
<gene>
    <name evidence="5" type="ORF">ACTIVE_0289</name>
</gene>
<feature type="region of interest" description="Disordered" evidence="3">
    <location>
        <begin position="113"/>
        <end position="158"/>
    </location>
</feature>
<dbReference type="Proteomes" id="UP000501240">
    <property type="component" value="Chromosome"/>
</dbReference>
<organism evidence="5 6">
    <name type="scientific">Actinomadura verrucosospora</name>
    <dbReference type="NCBI Taxonomy" id="46165"/>
    <lineage>
        <taxon>Bacteria</taxon>
        <taxon>Bacillati</taxon>
        <taxon>Actinomycetota</taxon>
        <taxon>Actinomycetes</taxon>
        <taxon>Streptosporangiales</taxon>
        <taxon>Thermomonosporaceae</taxon>
        <taxon>Actinomadura</taxon>
    </lineage>
</organism>
<dbReference type="InterPro" id="IPR020806">
    <property type="entry name" value="PKS_PP-bd"/>
</dbReference>
<sequence>MAHVRAAGCDHARRWGWVAVTAEAIAELAERTLGRPVGPADDLFRAGFSSALLVRLWASIGESLQVRVPVGVMFSAPTPRSLAARITELAASARPVRVTAAGRAGPAAHAIAHAIPPTGTGPASARGMGRREAREALERLRGASAAGPAAAGPRRSTV</sequence>
<evidence type="ECO:0000313" key="5">
    <source>
        <dbReference type="EMBL" id="QKG18655.1"/>
    </source>
</evidence>
<keyword evidence="1" id="KW-0596">Phosphopantetheine</keyword>
<feature type="domain" description="Carrier" evidence="4">
    <location>
        <begin position="15"/>
        <end position="90"/>
    </location>
</feature>
<dbReference type="InterPro" id="IPR009081">
    <property type="entry name" value="PP-bd_ACP"/>
</dbReference>
<dbReference type="Gene3D" id="1.10.1200.10">
    <property type="entry name" value="ACP-like"/>
    <property type="match status" value="1"/>
</dbReference>
<dbReference type="EMBL" id="CP053892">
    <property type="protein sequence ID" value="QKG18655.1"/>
    <property type="molecule type" value="Genomic_DNA"/>
</dbReference>
<feature type="compositionally biased region" description="Basic and acidic residues" evidence="3">
    <location>
        <begin position="129"/>
        <end position="141"/>
    </location>
</feature>
<keyword evidence="6" id="KW-1185">Reference proteome</keyword>
<name>A0A7D3VNE8_ACTVE</name>
<dbReference type="SMART" id="SM00823">
    <property type="entry name" value="PKS_PP"/>
    <property type="match status" value="1"/>
</dbReference>
<keyword evidence="2" id="KW-0597">Phosphoprotein</keyword>
<reference evidence="5 6" key="1">
    <citation type="submission" date="2020-05" db="EMBL/GenBank/DDBJ databases">
        <title>Actinomadura verrucosospora NRRL-B18236 (PFL_A860) Genome sequencing and assembly.</title>
        <authorList>
            <person name="Samborskyy M."/>
        </authorList>
    </citation>
    <scope>NUCLEOTIDE SEQUENCE [LARGE SCALE GENOMIC DNA]</scope>
    <source>
        <strain evidence="5 6">NRRL:B18236</strain>
    </source>
</reference>
<evidence type="ECO:0000256" key="2">
    <source>
        <dbReference type="ARBA" id="ARBA00022553"/>
    </source>
</evidence>
<dbReference type="PROSITE" id="PS50075">
    <property type="entry name" value="CARRIER"/>
    <property type="match status" value="1"/>
</dbReference>
<evidence type="ECO:0000313" key="6">
    <source>
        <dbReference type="Proteomes" id="UP000501240"/>
    </source>
</evidence>
<dbReference type="GO" id="GO:0031177">
    <property type="term" value="F:phosphopantetheine binding"/>
    <property type="evidence" value="ECO:0007669"/>
    <property type="project" value="InterPro"/>
</dbReference>
<dbReference type="InterPro" id="IPR036736">
    <property type="entry name" value="ACP-like_sf"/>
</dbReference>